<organism evidence="4 5">
    <name type="scientific">Cuscuta campestris</name>
    <dbReference type="NCBI Taxonomy" id="132261"/>
    <lineage>
        <taxon>Eukaryota</taxon>
        <taxon>Viridiplantae</taxon>
        <taxon>Streptophyta</taxon>
        <taxon>Embryophyta</taxon>
        <taxon>Tracheophyta</taxon>
        <taxon>Spermatophyta</taxon>
        <taxon>Magnoliopsida</taxon>
        <taxon>eudicotyledons</taxon>
        <taxon>Gunneridae</taxon>
        <taxon>Pentapetalae</taxon>
        <taxon>asterids</taxon>
        <taxon>lamiids</taxon>
        <taxon>Solanales</taxon>
        <taxon>Convolvulaceae</taxon>
        <taxon>Cuscuteae</taxon>
        <taxon>Cuscuta</taxon>
        <taxon>Cuscuta subgen. Grammica</taxon>
        <taxon>Cuscuta sect. Cleistogrammica</taxon>
    </lineage>
</organism>
<dbReference type="InterPro" id="IPR023796">
    <property type="entry name" value="Serpin_dom"/>
</dbReference>
<evidence type="ECO:0000256" key="2">
    <source>
        <dbReference type="RuleBase" id="RU000411"/>
    </source>
</evidence>
<dbReference type="SUPFAM" id="SSF56574">
    <property type="entry name" value="Serpins"/>
    <property type="match status" value="1"/>
</dbReference>
<dbReference type="PROSITE" id="PS00284">
    <property type="entry name" value="SERPIN"/>
    <property type="match status" value="1"/>
</dbReference>
<dbReference type="Gene3D" id="2.30.39.10">
    <property type="entry name" value="Alpha-1-antitrypsin, domain 1"/>
    <property type="match status" value="1"/>
</dbReference>
<proteinExistence type="inferred from homology"/>
<dbReference type="EMBL" id="OOIL02006641">
    <property type="protein sequence ID" value="VFQ99130.1"/>
    <property type="molecule type" value="Genomic_DNA"/>
</dbReference>
<dbReference type="GO" id="GO:0004867">
    <property type="term" value="F:serine-type endopeptidase inhibitor activity"/>
    <property type="evidence" value="ECO:0007669"/>
    <property type="project" value="InterPro"/>
</dbReference>
<dbReference type="Gene3D" id="3.30.497.10">
    <property type="entry name" value="Antithrombin, subunit I, domain 2"/>
    <property type="match status" value="1"/>
</dbReference>
<evidence type="ECO:0000256" key="1">
    <source>
        <dbReference type="ARBA" id="ARBA00009500"/>
    </source>
</evidence>
<evidence type="ECO:0000259" key="3">
    <source>
        <dbReference type="SMART" id="SM00093"/>
    </source>
</evidence>
<dbReference type="InterPro" id="IPR023795">
    <property type="entry name" value="Serpin_CS"/>
</dbReference>
<feature type="domain" description="Serpin" evidence="3">
    <location>
        <begin position="37"/>
        <end position="416"/>
    </location>
</feature>
<dbReference type="Pfam" id="PF00079">
    <property type="entry name" value="Serpin"/>
    <property type="match status" value="1"/>
</dbReference>
<protein>
    <recommendedName>
        <fullName evidence="3">Serpin domain-containing protein</fullName>
    </recommendedName>
</protein>
<reference evidence="4 5" key="1">
    <citation type="submission" date="2018-04" db="EMBL/GenBank/DDBJ databases">
        <authorList>
            <person name="Vogel A."/>
        </authorList>
    </citation>
    <scope>NUCLEOTIDE SEQUENCE [LARGE SCALE GENOMIC DNA]</scope>
</reference>
<comment type="similarity">
    <text evidence="1 2">Belongs to the serpin family.</text>
</comment>
<gene>
    <name evidence="4" type="ORF">CCAM_LOCUS40906</name>
</gene>
<dbReference type="AlphaFoldDB" id="A0A484NDJ3"/>
<dbReference type="GO" id="GO:0005615">
    <property type="term" value="C:extracellular space"/>
    <property type="evidence" value="ECO:0007669"/>
    <property type="project" value="InterPro"/>
</dbReference>
<evidence type="ECO:0000313" key="4">
    <source>
        <dbReference type="EMBL" id="VFQ99130.1"/>
    </source>
</evidence>
<dbReference type="PANTHER" id="PTHR11461">
    <property type="entry name" value="SERINE PROTEASE INHIBITOR, SERPIN"/>
    <property type="match status" value="1"/>
</dbReference>
<dbReference type="SMART" id="SM00093">
    <property type="entry name" value="SERPIN"/>
    <property type="match status" value="1"/>
</dbReference>
<sequence length="417" mass="46506">MIVFKKHNPAIENGLGRRKGLRRSDEESRRRLLKLANHVFSAVAKTESNFVFSPISIHLMLSLIAAGSKSRTLDELLAFLKSNSAEDLHALYSEVLFPAFADGRPLGGPQISVANGAWVDQTLPLKASFKHVAQTLYKADYQSVDFHNKAIEVVNNVNLWVEEETRGLIKHILPADAANSETKFILANALYFKGEWYEKFDASKTKDGEFHLLNGTSVQVPFMCSKKKQCVKAFDGFKVLSLSYKQGDDDDDDDDDYVYDRRRFCMYIFLPDARDGLPSLMHKLSSESGLLEECLPNYAVKVGEFRIPKFKVSFGFEVSDVLKELGVVSPFAGGEGLTEMVEGSEVYVSQIIHKSFVEVNEGGTEAGAATVTYGIGACWRPEEEEEVDFVADHPFLYFIREDISGTILLLGTVTNPL</sequence>
<dbReference type="InterPro" id="IPR042178">
    <property type="entry name" value="Serpin_sf_1"/>
</dbReference>
<keyword evidence="5" id="KW-1185">Reference proteome</keyword>
<dbReference type="InterPro" id="IPR036186">
    <property type="entry name" value="Serpin_sf"/>
</dbReference>
<dbReference type="Proteomes" id="UP000595140">
    <property type="component" value="Unassembled WGS sequence"/>
</dbReference>
<evidence type="ECO:0000313" key="5">
    <source>
        <dbReference type="Proteomes" id="UP000595140"/>
    </source>
</evidence>
<dbReference type="InterPro" id="IPR042185">
    <property type="entry name" value="Serpin_sf_2"/>
</dbReference>
<dbReference type="InterPro" id="IPR000215">
    <property type="entry name" value="Serpin_fam"/>
</dbReference>
<dbReference type="OrthoDB" id="1063785at2759"/>
<dbReference type="CDD" id="cd02043">
    <property type="entry name" value="serpinP_plants"/>
    <property type="match status" value="1"/>
</dbReference>
<accession>A0A484NDJ3</accession>
<name>A0A484NDJ3_9ASTE</name>
<dbReference type="PANTHER" id="PTHR11461:SF211">
    <property type="entry name" value="GH10112P-RELATED"/>
    <property type="match status" value="1"/>
</dbReference>